<evidence type="ECO:0000256" key="5">
    <source>
        <dbReference type="ARBA" id="ARBA00022650"/>
    </source>
</evidence>
<feature type="binding site" evidence="11">
    <location>
        <begin position="10"/>
        <end position="15"/>
    </location>
    <ligand>
        <name>NADP(+)</name>
        <dbReference type="ChEBI" id="CHEBI:58349"/>
    </ligand>
</feature>
<comment type="similarity">
    <text evidence="2 9">Belongs to the pyrroline-5-carboxylate reductase family.</text>
</comment>
<proteinExistence type="inferred from homology"/>
<gene>
    <name evidence="9 14" type="primary">proC</name>
    <name evidence="14" type="ORF">BG04_1331</name>
</gene>
<keyword evidence="7 9" id="KW-0560">Oxidoreductase</keyword>
<dbReference type="HAMAP" id="MF_01925">
    <property type="entry name" value="P5C_reductase"/>
    <property type="match status" value="1"/>
</dbReference>
<dbReference type="SUPFAM" id="SSF51735">
    <property type="entry name" value="NAD(P)-binding Rossmann-fold domains"/>
    <property type="match status" value="1"/>
</dbReference>
<dbReference type="PANTHER" id="PTHR11645">
    <property type="entry name" value="PYRROLINE-5-CARBOXYLATE REDUCTASE"/>
    <property type="match status" value="1"/>
</dbReference>
<evidence type="ECO:0000256" key="8">
    <source>
        <dbReference type="ARBA" id="ARBA00058118"/>
    </source>
</evidence>
<dbReference type="GO" id="GO:0004735">
    <property type="term" value="F:pyrroline-5-carboxylate reductase activity"/>
    <property type="evidence" value="ECO:0007669"/>
    <property type="project" value="UniProtKB-UniRule"/>
</dbReference>
<evidence type="ECO:0000313" key="14">
    <source>
        <dbReference type="EMBL" id="AJI22551.1"/>
    </source>
</evidence>
<dbReference type="Pfam" id="PF03807">
    <property type="entry name" value="F420_oxidored"/>
    <property type="match status" value="1"/>
</dbReference>
<evidence type="ECO:0000256" key="7">
    <source>
        <dbReference type="ARBA" id="ARBA00023002"/>
    </source>
</evidence>
<dbReference type="NCBIfam" id="NF005813">
    <property type="entry name" value="PRK07679.1"/>
    <property type="match status" value="1"/>
</dbReference>
<name>A0A0B6AGA6_PRIM2</name>
<dbReference type="InterPro" id="IPR008927">
    <property type="entry name" value="6-PGluconate_DH-like_C_sf"/>
</dbReference>
<keyword evidence="5 9" id="KW-0641">Proline biosynthesis</keyword>
<evidence type="ECO:0000259" key="13">
    <source>
        <dbReference type="Pfam" id="PF14748"/>
    </source>
</evidence>
<dbReference type="GO" id="GO:0016539">
    <property type="term" value="P:intein-mediated protein splicing"/>
    <property type="evidence" value="ECO:0007669"/>
    <property type="project" value="InterPro"/>
</dbReference>
<evidence type="ECO:0000256" key="3">
    <source>
        <dbReference type="ARBA" id="ARBA00022490"/>
    </source>
</evidence>
<keyword evidence="6 9" id="KW-0521">NADP</keyword>
<dbReference type="GO" id="GO:0055129">
    <property type="term" value="P:L-proline biosynthetic process"/>
    <property type="evidence" value="ECO:0007669"/>
    <property type="project" value="UniProtKB-UniRule"/>
</dbReference>
<keyword evidence="3 9" id="KW-0963">Cytoplasm</keyword>
<dbReference type="EMBL" id="CP009920">
    <property type="protein sequence ID" value="AJI22551.1"/>
    <property type="molecule type" value="Genomic_DNA"/>
</dbReference>
<evidence type="ECO:0000256" key="10">
    <source>
        <dbReference type="NCBIfam" id="TIGR00112"/>
    </source>
</evidence>
<dbReference type="KEGG" id="bmeg:BG04_1331"/>
<accession>A0A0B6AGA6</accession>
<evidence type="ECO:0000259" key="12">
    <source>
        <dbReference type="Pfam" id="PF03807"/>
    </source>
</evidence>
<dbReference type="Gene3D" id="1.10.3730.10">
    <property type="entry name" value="ProC C-terminal domain-like"/>
    <property type="match status" value="1"/>
</dbReference>
<feature type="domain" description="Pyrroline-5-carboxylate reductase catalytic N-terminal" evidence="12">
    <location>
        <begin position="7"/>
        <end position="102"/>
    </location>
</feature>
<dbReference type="EC" id="1.5.1.2" evidence="9 10"/>
<protein>
    <recommendedName>
        <fullName evidence="9 10">Pyrroline-5-carboxylate reductase</fullName>
        <shortName evidence="9">P5C reductase</shortName>
        <shortName evidence="9">P5CR</shortName>
        <ecNumber evidence="9 10">1.5.1.2</ecNumber>
    </recommendedName>
    <alternativeName>
        <fullName evidence="9">PCA reductase</fullName>
    </alternativeName>
</protein>
<dbReference type="Pfam" id="PF14748">
    <property type="entry name" value="P5CR_dimer"/>
    <property type="match status" value="1"/>
</dbReference>
<dbReference type="Gene3D" id="3.40.50.720">
    <property type="entry name" value="NAD(P)-binding Rossmann-like Domain"/>
    <property type="match status" value="1"/>
</dbReference>
<dbReference type="UniPathway" id="UPA00098">
    <property type="reaction ID" value="UER00361"/>
</dbReference>
<dbReference type="GeneID" id="93644807"/>
<reference evidence="14 15" key="1">
    <citation type="journal article" date="2015" name="Genome Announc.">
        <title>Complete genome sequences for 35 biothreat assay-relevant bacillus species.</title>
        <authorList>
            <person name="Johnson S.L."/>
            <person name="Daligault H.E."/>
            <person name="Davenport K.W."/>
            <person name="Jaissle J."/>
            <person name="Frey K.G."/>
            <person name="Ladner J.T."/>
            <person name="Broomall S.M."/>
            <person name="Bishop-Lilly K.A."/>
            <person name="Bruce D.C."/>
            <person name="Gibbons H.S."/>
            <person name="Coyne S.R."/>
            <person name="Lo C.C."/>
            <person name="Meincke L."/>
            <person name="Munk A.C."/>
            <person name="Koroleva G.I."/>
            <person name="Rosenzweig C.N."/>
            <person name="Palacios G.F."/>
            <person name="Redden C.L."/>
            <person name="Minogue T.D."/>
            <person name="Chain P.S."/>
        </authorList>
    </citation>
    <scope>NUCLEOTIDE SEQUENCE [LARGE SCALE GENOMIC DNA]</scope>
    <source>
        <strain evidence="15">ATCC 14581 / DSM 32 / JCM 2506 / NBRC 15308 / NCIMB 9376 / NCTC 10342 / NRRL B-14308 / VKM B-512</strain>
    </source>
</reference>
<evidence type="ECO:0000313" key="15">
    <source>
        <dbReference type="Proteomes" id="UP000031829"/>
    </source>
</evidence>
<dbReference type="Proteomes" id="UP000031829">
    <property type="component" value="Chromosome"/>
</dbReference>
<feature type="binding site" evidence="11">
    <location>
        <begin position="73"/>
        <end position="76"/>
    </location>
    <ligand>
        <name>NADP(+)</name>
        <dbReference type="ChEBI" id="CHEBI:58349"/>
    </ligand>
</feature>
<dbReference type="InterPro" id="IPR029036">
    <property type="entry name" value="P5CR_dimer"/>
</dbReference>
<dbReference type="InterPro" id="IPR000304">
    <property type="entry name" value="Pyrroline-COOH_reductase"/>
</dbReference>
<comment type="pathway">
    <text evidence="9">Amino-acid biosynthesis; L-proline biosynthesis; L-proline from L-glutamate 5-semialdehyde: step 1/1.</text>
</comment>
<dbReference type="FunFam" id="3.40.50.720:FF:000190">
    <property type="entry name" value="Pyrroline-5-carboxylate reductase"/>
    <property type="match status" value="1"/>
</dbReference>
<dbReference type="AlphaFoldDB" id="A0A0B6AGA6"/>
<dbReference type="PROSITE" id="PS50817">
    <property type="entry name" value="INTEIN_N_TER"/>
    <property type="match status" value="1"/>
</dbReference>
<feature type="domain" description="Pyrroline-5-carboxylate reductase dimerisation" evidence="13">
    <location>
        <begin position="165"/>
        <end position="268"/>
    </location>
</feature>
<dbReference type="PIRSF" id="PIRSF000193">
    <property type="entry name" value="Pyrrol-5-carb_rd"/>
    <property type="match status" value="1"/>
</dbReference>
<dbReference type="InterPro" id="IPR036291">
    <property type="entry name" value="NAD(P)-bd_dom_sf"/>
</dbReference>
<comment type="subcellular location">
    <subcellularLocation>
        <location evidence="1 9">Cytoplasm</location>
    </subcellularLocation>
</comment>
<comment type="function">
    <text evidence="8 9">Catalyzes the reduction of 1-pyrroline-5-carboxylate (PCA) to L-proline.</text>
</comment>
<dbReference type="SUPFAM" id="SSF48179">
    <property type="entry name" value="6-phosphogluconate dehydrogenase C-terminal domain-like"/>
    <property type="match status" value="1"/>
</dbReference>
<dbReference type="HOGENOM" id="CLU_042344_0_1_9"/>
<dbReference type="FunFam" id="1.10.3730.10:FF:000001">
    <property type="entry name" value="Pyrroline-5-carboxylate reductase"/>
    <property type="match status" value="1"/>
</dbReference>
<dbReference type="NCBIfam" id="TIGR00112">
    <property type="entry name" value="proC"/>
    <property type="match status" value="1"/>
</dbReference>
<evidence type="ECO:0000256" key="4">
    <source>
        <dbReference type="ARBA" id="ARBA00022605"/>
    </source>
</evidence>
<dbReference type="InterPro" id="IPR028939">
    <property type="entry name" value="P5C_Rdtase_cat_N"/>
</dbReference>
<evidence type="ECO:0000256" key="1">
    <source>
        <dbReference type="ARBA" id="ARBA00004496"/>
    </source>
</evidence>
<dbReference type="GO" id="GO:0005737">
    <property type="term" value="C:cytoplasm"/>
    <property type="evidence" value="ECO:0007669"/>
    <property type="project" value="UniProtKB-SubCell"/>
</dbReference>
<evidence type="ECO:0000256" key="11">
    <source>
        <dbReference type="PIRSR" id="PIRSR000193-1"/>
    </source>
</evidence>
<evidence type="ECO:0000256" key="9">
    <source>
        <dbReference type="HAMAP-Rule" id="MF_01925"/>
    </source>
</evidence>
<organism evidence="14 15">
    <name type="scientific">Priestia megaterium (strain ATCC 14581 / DSM 32 / CCUG 1817 / JCM 2506 / NBRC 15308 / NCIMB 9376 / NCTC 10342 / NRRL B-14308 / VKM B-512 / Ford 19)</name>
    <name type="common">Bacillus megaterium</name>
    <dbReference type="NCBI Taxonomy" id="1348623"/>
    <lineage>
        <taxon>Bacteria</taxon>
        <taxon>Bacillati</taxon>
        <taxon>Bacillota</taxon>
        <taxon>Bacilli</taxon>
        <taxon>Bacillales</taxon>
        <taxon>Bacillaceae</taxon>
        <taxon>Priestia</taxon>
    </lineage>
</organism>
<dbReference type="InterPro" id="IPR006141">
    <property type="entry name" value="Intein_N"/>
</dbReference>
<evidence type="ECO:0000256" key="2">
    <source>
        <dbReference type="ARBA" id="ARBA00005525"/>
    </source>
</evidence>
<sequence>MKTDLNIAFIGAGSMAEAMISGLLSDKKLRPNQITVTNHSNDKRLHELRNAYEINITRNHALLIEKSDIVVLAIKPKDVAESIDTIKSYIRPHHLVLSVLAGVSTATIVNLFDQEVAVVRAMPNTSASIGLSATAIAPGKFATAEHMNVTTALFETIGTVTTVEEEQLHAVTGLSGSGPAYVYYLVEAMEKAAEKQGLDTSVSNELILQTLIGAAEMLKQSPKTPAVLRKEVMSPGGTTEAGIEQLISHNFQEAMMQCIEQATIRSKYLGDTIDEKISSKRS</sequence>
<comment type="catalytic activity">
    <reaction evidence="9">
        <text>L-proline + NADP(+) = (S)-1-pyrroline-5-carboxylate + NADPH + 2 H(+)</text>
        <dbReference type="Rhea" id="RHEA:14109"/>
        <dbReference type="ChEBI" id="CHEBI:15378"/>
        <dbReference type="ChEBI" id="CHEBI:17388"/>
        <dbReference type="ChEBI" id="CHEBI:57783"/>
        <dbReference type="ChEBI" id="CHEBI:58349"/>
        <dbReference type="ChEBI" id="CHEBI:60039"/>
        <dbReference type="EC" id="1.5.1.2"/>
    </reaction>
</comment>
<keyword evidence="4 9" id="KW-0028">Amino-acid biosynthesis</keyword>
<comment type="catalytic activity">
    <reaction evidence="9">
        <text>L-proline + NAD(+) = (S)-1-pyrroline-5-carboxylate + NADH + 2 H(+)</text>
        <dbReference type="Rhea" id="RHEA:14105"/>
        <dbReference type="ChEBI" id="CHEBI:15378"/>
        <dbReference type="ChEBI" id="CHEBI:17388"/>
        <dbReference type="ChEBI" id="CHEBI:57540"/>
        <dbReference type="ChEBI" id="CHEBI:57945"/>
        <dbReference type="ChEBI" id="CHEBI:60039"/>
        <dbReference type="EC" id="1.5.1.2"/>
    </reaction>
</comment>
<evidence type="ECO:0000256" key="6">
    <source>
        <dbReference type="ARBA" id="ARBA00022857"/>
    </source>
</evidence>
<dbReference type="PANTHER" id="PTHR11645:SF49">
    <property type="entry name" value="PYRROLINE-5-CARBOXYLATE REDUCTASE 1"/>
    <property type="match status" value="1"/>
</dbReference>
<dbReference type="RefSeq" id="WP_013059097.1">
    <property type="nucleotide sequence ID" value="NZ_BCVB01000001.1"/>
</dbReference>